<gene>
    <name evidence="1" type="ORF">DSO57_1022482</name>
</gene>
<proteinExistence type="predicted"/>
<accession>A0ACC2TF68</accession>
<protein>
    <submittedName>
        <fullName evidence="1">Uncharacterized protein</fullName>
    </submittedName>
</protein>
<keyword evidence="2" id="KW-1185">Reference proteome</keyword>
<evidence type="ECO:0000313" key="1">
    <source>
        <dbReference type="EMBL" id="KAJ9072887.1"/>
    </source>
</evidence>
<sequence length="112" mass="12577">MKPGAKAGVPDNWEENCRSQSKSWSKIPIDNNENIAADVVVGPGGEMDKPNWLENADENDLRTLEANLSPKQKKETMGHQKIVKELLSLYNIDKATAQEWEDEGICLQDVLR</sequence>
<reference evidence="1" key="1">
    <citation type="submission" date="2022-04" db="EMBL/GenBank/DDBJ databases">
        <title>Genome of the entomopathogenic fungus Entomophthora muscae.</title>
        <authorList>
            <person name="Elya C."/>
            <person name="Lovett B.R."/>
            <person name="Lee E."/>
            <person name="Macias A.M."/>
            <person name="Hajek A.E."/>
            <person name="De Bivort B.L."/>
            <person name="Kasson M.T."/>
            <person name="De Fine Licht H.H."/>
            <person name="Stajich J.E."/>
        </authorList>
    </citation>
    <scope>NUCLEOTIDE SEQUENCE</scope>
    <source>
        <strain evidence="1">Berkeley</strain>
    </source>
</reference>
<evidence type="ECO:0000313" key="2">
    <source>
        <dbReference type="Proteomes" id="UP001165960"/>
    </source>
</evidence>
<organism evidence="1 2">
    <name type="scientific">Entomophthora muscae</name>
    <dbReference type="NCBI Taxonomy" id="34485"/>
    <lineage>
        <taxon>Eukaryota</taxon>
        <taxon>Fungi</taxon>
        <taxon>Fungi incertae sedis</taxon>
        <taxon>Zoopagomycota</taxon>
        <taxon>Entomophthoromycotina</taxon>
        <taxon>Entomophthoromycetes</taxon>
        <taxon>Entomophthorales</taxon>
        <taxon>Entomophthoraceae</taxon>
        <taxon>Entomophthora</taxon>
    </lineage>
</organism>
<name>A0ACC2TF68_9FUNG</name>
<comment type="caution">
    <text evidence="1">The sequence shown here is derived from an EMBL/GenBank/DDBJ whole genome shotgun (WGS) entry which is preliminary data.</text>
</comment>
<dbReference type="Proteomes" id="UP001165960">
    <property type="component" value="Unassembled WGS sequence"/>
</dbReference>
<dbReference type="EMBL" id="QTSX02002953">
    <property type="protein sequence ID" value="KAJ9072887.1"/>
    <property type="molecule type" value="Genomic_DNA"/>
</dbReference>